<feature type="region of interest" description="Disordered" evidence="1">
    <location>
        <begin position="41"/>
        <end position="60"/>
    </location>
</feature>
<accession>A0ABX6JZ85</accession>
<dbReference type="RefSeq" id="WP_166331775.1">
    <property type="nucleotide sequence ID" value="NZ_CP049933.1"/>
</dbReference>
<dbReference type="PROSITE" id="PS51257">
    <property type="entry name" value="PROKAR_LIPOPROTEIN"/>
    <property type="match status" value="1"/>
</dbReference>
<feature type="signal peptide" evidence="2">
    <location>
        <begin position="1"/>
        <end position="23"/>
    </location>
</feature>
<evidence type="ECO:0000313" key="3">
    <source>
        <dbReference type="EMBL" id="QIM19533.1"/>
    </source>
</evidence>
<keyword evidence="4" id="KW-1185">Reference proteome</keyword>
<gene>
    <name evidence="3" type="ORF">G7066_14820</name>
</gene>
<dbReference type="Proteomes" id="UP000503441">
    <property type="component" value="Chromosome"/>
</dbReference>
<name>A0ABX6JZ85_9MICO</name>
<keyword evidence="2" id="KW-0732">Signal</keyword>
<sequence>MSKRSLTLVGAAAVVALTLTACAGNGAEGVTPNLAERPSSVLTAQAWPPQQNPARSPLPM</sequence>
<evidence type="ECO:0000256" key="1">
    <source>
        <dbReference type="SAM" id="MobiDB-lite"/>
    </source>
</evidence>
<feature type="chain" id="PRO_5046326611" evidence="2">
    <location>
        <begin position="24"/>
        <end position="60"/>
    </location>
</feature>
<proteinExistence type="predicted"/>
<organism evidence="3 4">
    <name type="scientific">Leucobacter coleopterorum</name>
    <dbReference type="NCBI Taxonomy" id="2714933"/>
    <lineage>
        <taxon>Bacteria</taxon>
        <taxon>Bacillati</taxon>
        <taxon>Actinomycetota</taxon>
        <taxon>Actinomycetes</taxon>
        <taxon>Micrococcales</taxon>
        <taxon>Microbacteriaceae</taxon>
        <taxon>Leucobacter</taxon>
    </lineage>
</organism>
<dbReference type="EMBL" id="CP049933">
    <property type="protein sequence ID" value="QIM19533.1"/>
    <property type="molecule type" value="Genomic_DNA"/>
</dbReference>
<feature type="compositionally biased region" description="Polar residues" evidence="1">
    <location>
        <begin position="41"/>
        <end position="54"/>
    </location>
</feature>
<reference evidence="3 4" key="1">
    <citation type="submission" date="2020-03" db="EMBL/GenBank/DDBJ databases">
        <title>Leucobacter sp. nov., isolated from beetles.</title>
        <authorList>
            <person name="Hyun D.-W."/>
            <person name="Bae J.-W."/>
        </authorList>
    </citation>
    <scope>NUCLEOTIDE SEQUENCE [LARGE SCALE GENOMIC DNA]</scope>
    <source>
        <strain evidence="3 4">HDW9A</strain>
    </source>
</reference>
<evidence type="ECO:0000313" key="4">
    <source>
        <dbReference type="Proteomes" id="UP000503441"/>
    </source>
</evidence>
<evidence type="ECO:0000256" key="2">
    <source>
        <dbReference type="SAM" id="SignalP"/>
    </source>
</evidence>
<protein>
    <submittedName>
        <fullName evidence="3">Uncharacterized protein</fullName>
    </submittedName>
</protein>